<name>A0A0T9MZK3_YERIN</name>
<dbReference type="Proteomes" id="UP000038750">
    <property type="component" value="Unassembled WGS sequence"/>
</dbReference>
<organism evidence="1 2">
    <name type="scientific">Yersinia intermedia</name>
    <dbReference type="NCBI Taxonomy" id="631"/>
    <lineage>
        <taxon>Bacteria</taxon>
        <taxon>Pseudomonadati</taxon>
        <taxon>Pseudomonadota</taxon>
        <taxon>Gammaproteobacteria</taxon>
        <taxon>Enterobacterales</taxon>
        <taxon>Yersiniaceae</taxon>
        <taxon>Yersinia</taxon>
    </lineage>
</organism>
<dbReference type="AlphaFoldDB" id="A0A0T9MZK3"/>
<proteinExistence type="predicted"/>
<dbReference type="EMBL" id="CPZJ01000024">
    <property type="protein sequence ID" value="CNG63911.1"/>
    <property type="molecule type" value="Genomic_DNA"/>
</dbReference>
<accession>A0A0T9MZK3</accession>
<gene>
    <name evidence="1" type="ORF">ERS008530_04280</name>
</gene>
<dbReference type="RefSeq" id="WP_080991619.1">
    <property type="nucleotide sequence ID" value="NZ_CPZJ01000024.1"/>
</dbReference>
<sequence length="114" mass="13293">MKTYIVDFNCLNVNKHVITCTAFLRSETLFLAIQSFEQKNRGRGYVALSARELDNTELSAINSLKKNVAFWFDECGLSKEEVLREVNAWFNFAFTTEEQNKAKKEIVEILKRYN</sequence>
<evidence type="ECO:0000313" key="2">
    <source>
        <dbReference type="Proteomes" id="UP000038750"/>
    </source>
</evidence>
<evidence type="ECO:0000313" key="1">
    <source>
        <dbReference type="EMBL" id="CNG63911.1"/>
    </source>
</evidence>
<dbReference type="OrthoDB" id="6558278at2"/>
<reference evidence="1 2" key="1">
    <citation type="submission" date="2015-03" db="EMBL/GenBank/DDBJ databases">
        <authorList>
            <person name="Murphy D."/>
        </authorList>
    </citation>
    <scope>NUCLEOTIDE SEQUENCE [LARGE SCALE GENOMIC DNA]</scope>
    <source>
        <strain evidence="1 2">BR165/97</strain>
    </source>
</reference>
<protein>
    <submittedName>
        <fullName evidence="1">Uncharacterized protein</fullName>
    </submittedName>
</protein>